<protein>
    <submittedName>
        <fullName evidence="2">Uma2 family endonuclease</fullName>
    </submittedName>
</protein>
<sequence>MDVTDHRDGAGALTVDDLARTPDDGRRYELVDGGLDVSPLQEAGHTIVRSRLTYLLGRSVPDTYDVLAGTGIILSPTAFRIPDVAVFDQGLPDEGYFTTPPLLAVEILSPESALRDGHTKRAEYAAFGIPAYWVINPHPGSTGIAEMRLVDGQYHDVTQIHGEGVFETEVPFPVRLVPQWLVASGPWRDHIGGPAGAD</sequence>
<gene>
    <name evidence="2" type="ORF">IDM40_17150</name>
</gene>
<proteinExistence type="predicted"/>
<feature type="domain" description="Putative restriction endonuclease" evidence="1">
    <location>
        <begin position="17"/>
        <end position="169"/>
    </location>
</feature>
<dbReference type="PANTHER" id="PTHR34107">
    <property type="entry name" value="SLL0198 PROTEIN-RELATED"/>
    <property type="match status" value="1"/>
</dbReference>
<dbReference type="InterPro" id="IPR012296">
    <property type="entry name" value="Nuclease_put_TT1808"/>
</dbReference>
<keyword evidence="2" id="KW-0255">Endonuclease</keyword>
<dbReference type="Gene3D" id="3.90.1570.10">
    <property type="entry name" value="tt1808, chain A"/>
    <property type="match status" value="1"/>
</dbReference>
<dbReference type="PANTHER" id="PTHR34107:SF4">
    <property type="entry name" value="SLL1222 PROTEIN"/>
    <property type="match status" value="1"/>
</dbReference>
<dbReference type="CDD" id="cd06260">
    <property type="entry name" value="DUF820-like"/>
    <property type="match status" value="1"/>
</dbReference>
<keyword evidence="2" id="KW-0378">Hydrolase</keyword>
<organism evidence="2 3">
    <name type="scientific">Nocardiopsis coralli</name>
    <dbReference type="NCBI Taxonomy" id="2772213"/>
    <lineage>
        <taxon>Bacteria</taxon>
        <taxon>Bacillati</taxon>
        <taxon>Actinomycetota</taxon>
        <taxon>Actinomycetes</taxon>
        <taxon>Streptosporangiales</taxon>
        <taxon>Nocardiopsidaceae</taxon>
        <taxon>Nocardiopsis</taxon>
    </lineage>
</organism>
<dbReference type="Proteomes" id="UP000806528">
    <property type="component" value="Unassembled WGS sequence"/>
</dbReference>
<dbReference type="InterPro" id="IPR008538">
    <property type="entry name" value="Uma2"/>
</dbReference>
<keyword evidence="2" id="KW-0540">Nuclease</keyword>
<evidence type="ECO:0000313" key="2">
    <source>
        <dbReference type="EMBL" id="MBE3000414.1"/>
    </source>
</evidence>
<comment type="caution">
    <text evidence="2">The sequence shown here is derived from an EMBL/GenBank/DDBJ whole genome shotgun (WGS) entry which is preliminary data.</text>
</comment>
<accession>A0ABR9P9A3</accession>
<dbReference type="InterPro" id="IPR011335">
    <property type="entry name" value="Restrct_endonuc-II-like"/>
</dbReference>
<reference evidence="2 3" key="1">
    <citation type="submission" date="2020-09" db="EMBL/GenBank/DDBJ databases">
        <title>Diversity and distribution of actinomycetes associated with coral in the coast of Hainan.</title>
        <authorList>
            <person name="Li F."/>
        </authorList>
    </citation>
    <scope>NUCLEOTIDE SEQUENCE [LARGE SCALE GENOMIC DNA]</scope>
    <source>
        <strain evidence="2 3">HNM0947</strain>
    </source>
</reference>
<keyword evidence="3" id="KW-1185">Reference proteome</keyword>
<name>A0ABR9P9A3_9ACTN</name>
<dbReference type="SUPFAM" id="SSF52980">
    <property type="entry name" value="Restriction endonuclease-like"/>
    <property type="match status" value="1"/>
</dbReference>
<dbReference type="GO" id="GO:0004519">
    <property type="term" value="F:endonuclease activity"/>
    <property type="evidence" value="ECO:0007669"/>
    <property type="project" value="UniProtKB-KW"/>
</dbReference>
<dbReference type="Pfam" id="PF05685">
    <property type="entry name" value="Uma2"/>
    <property type="match status" value="1"/>
</dbReference>
<dbReference type="EMBL" id="JADBGI010000014">
    <property type="protein sequence ID" value="MBE3000414.1"/>
    <property type="molecule type" value="Genomic_DNA"/>
</dbReference>
<dbReference type="RefSeq" id="WP_193123015.1">
    <property type="nucleotide sequence ID" value="NZ_JADBGI010000014.1"/>
</dbReference>
<evidence type="ECO:0000313" key="3">
    <source>
        <dbReference type="Proteomes" id="UP000806528"/>
    </source>
</evidence>
<evidence type="ECO:0000259" key="1">
    <source>
        <dbReference type="Pfam" id="PF05685"/>
    </source>
</evidence>